<evidence type="ECO:0000256" key="6">
    <source>
        <dbReference type="ARBA" id="ARBA00022801"/>
    </source>
</evidence>
<organism evidence="12 13">
    <name type="scientific">Acidipropionibacterium virtanenii</name>
    <dbReference type="NCBI Taxonomy" id="2057246"/>
    <lineage>
        <taxon>Bacteria</taxon>
        <taxon>Bacillati</taxon>
        <taxon>Actinomycetota</taxon>
        <taxon>Actinomycetes</taxon>
        <taxon>Propionibacteriales</taxon>
        <taxon>Propionibacteriaceae</taxon>
        <taxon>Acidipropionibacterium</taxon>
    </lineage>
</organism>
<dbReference type="GO" id="GO:0046872">
    <property type="term" value="F:metal ion binding"/>
    <property type="evidence" value="ECO:0007669"/>
    <property type="project" value="UniProtKB-KW"/>
</dbReference>
<comment type="catalytic activity">
    <reaction evidence="9">
        <text>a 5'-end NAD(+)-phospho-ribonucleoside in mRNA + H2O = a 5'-end phospho-adenosine-phospho-ribonucleoside in mRNA + beta-nicotinamide D-ribonucleotide + 2 H(+)</text>
        <dbReference type="Rhea" id="RHEA:60876"/>
        <dbReference type="Rhea" id="RHEA-COMP:15698"/>
        <dbReference type="Rhea" id="RHEA-COMP:15719"/>
        <dbReference type="ChEBI" id="CHEBI:14649"/>
        <dbReference type="ChEBI" id="CHEBI:15377"/>
        <dbReference type="ChEBI" id="CHEBI:15378"/>
        <dbReference type="ChEBI" id="CHEBI:144029"/>
        <dbReference type="ChEBI" id="CHEBI:144051"/>
    </reaction>
    <physiologicalReaction direction="left-to-right" evidence="9">
        <dbReference type="Rhea" id="RHEA:60877"/>
    </physiologicalReaction>
</comment>
<dbReference type="Gene3D" id="3.90.79.10">
    <property type="entry name" value="Nucleoside Triphosphate Pyrophosphohydrolase"/>
    <property type="match status" value="1"/>
</dbReference>
<dbReference type="AlphaFoldDB" id="A0A344UTP1"/>
<keyword evidence="13" id="KW-1185">Reference proteome</keyword>
<dbReference type="Gene3D" id="3.90.79.20">
    <property type="match status" value="1"/>
</dbReference>
<dbReference type="NCBIfam" id="NF001299">
    <property type="entry name" value="PRK00241.1"/>
    <property type="match status" value="1"/>
</dbReference>
<evidence type="ECO:0000256" key="1">
    <source>
        <dbReference type="ARBA" id="ARBA00001946"/>
    </source>
</evidence>
<accession>A0A344UTP1</accession>
<keyword evidence="6 12" id="KW-0378">Hydrolase</keyword>
<feature type="region of interest" description="Disordered" evidence="10">
    <location>
        <begin position="294"/>
        <end position="314"/>
    </location>
</feature>
<dbReference type="PANTHER" id="PTHR42904">
    <property type="entry name" value="NUDIX HYDROLASE, NUDC SUBFAMILY"/>
    <property type="match status" value="1"/>
</dbReference>
<dbReference type="GO" id="GO:0110153">
    <property type="term" value="F:RNA NAD-cap (NMN-forming) hydrolase activity"/>
    <property type="evidence" value="ECO:0007669"/>
    <property type="project" value="RHEA"/>
</dbReference>
<evidence type="ECO:0000256" key="5">
    <source>
        <dbReference type="ARBA" id="ARBA00022723"/>
    </source>
</evidence>
<evidence type="ECO:0000256" key="8">
    <source>
        <dbReference type="ARBA" id="ARBA00023027"/>
    </source>
</evidence>
<dbReference type="InterPro" id="IPR050241">
    <property type="entry name" value="NAD-cap_RNA_hydrolase_NudC"/>
</dbReference>
<dbReference type="GO" id="GO:0005829">
    <property type="term" value="C:cytosol"/>
    <property type="evidence" value="ECO:0007669"/>
    <property type="project" value="TreeGrafter"/>
</dbReference>
<dbReference type="EMBL" id="CP025198">
    <property type="protein sequence ID" value="AXE38639.1"/>
    <property type="molecule type" value="Genomic_DNA"/>
</dbReference>
<keyword evidence="8" id="KW-0520">NAD</keyword>
<dbReference type="PROSITE" id="PS51462">
    <property type="entry name" value="NUDIX"/>
    <property type="match status" value="1"/>
</dbReference>
<dbReference type="Proteomes" id="UP000251995">
    <property type="component" value="Chromosome"/>
</dbReference>
<evidence type="ECO:0000313" key="13">
    <source>
        <dbReference type="Proteomes" id="UP000251995"/>
    </source>
</evidence>
<dbReference type="EC" id="3.6.1.22" evidence="4"/>
<dbReference type="GO" id="GO:0035529">
    <property type="term" value="F:NADH pyrophosphatase activity"/>
    <property type="evidence" value="ECO:0007669"/>
    <property type="project" value="TreeGrafter"/>
</dbReference>
<keyword evidence="7" id="KW-0460">Magnesium</keyword>
<dbReference type="Pfam" id="PF00293">
    <property type="entry name" value="NUDIX"/>
    <property type="match status" value="1"/>
</dbReference>
<dbReference type="InterPro" id="IPR015797">
    <property type="entry name" value="NUDIX_hydrolase-like_dom_sf"/>
</dbReference>
<dbReference type="CDD" id="cd03429">
    <property type="entry name" value="NUDIX_NADH_pyrophosphatase_Nudt13"/>
    <property type="match status" value="1"/>
</dbReference>
<name>A0A344UTP1_9ACTN</name>
<dbReference type="GO" id="GO:0006742">
    <property type="term" value="P:NADP+ catabolic process"/>
    <property type="evidence" value="ECO:0007669"/>
    <property type="project" value="TreeGrafter"/>
</dbReference>
<evidence type="ECO:0000256" key="4">
    <source>
        <dbReference type="ARBA" id="ARBA00012381"/>
    </source>
</evidence>
<keyword evidence="5" id="KW-0479">Metal-binding</keyword>
<evidence type="ECO:0000259" key="11">
    <source>
        <dbReference type="PROSITE" id="PS51462"/>
    </source>
</evidence>
<dbReference type="GO" id="GO:0019677">
    <property type="term" value="P:NAD+ catabolic process"/>
    <property type="evidence" value="ECO:0007669"/>
    <property type="project" value="TreeGrafter"/>
</dbReference>
<comment type="similarity">
    <text evidence="3">Belongs to the Nudix hydrolase family. NudC subfamily.</text>
</comment>
<dbReference type="InterPro" id="IPR000086">
    <property type="entry name" value="NUDIX_hydrolase_dom"/>
</dbReference>
<dbReference type="PANTHER" id="PTHR42904:SF6">
    <property type="entry name" value="NAD-CAPPED RNA HYDROLASE NUDT12"/>
    <property type="match status" value="1"/>
</dbReference>
<evidence type="ECO:0000256" key="3">
    <source>
        <dbReference type="ARBA" id="ARBA00009595"/>
    </source>
</evidence>
<evidence type="ECO:0000256" key="2">
    <source>
        <dbReference type="ARBA" id="ARBA00001947"/>
    </source>
</evidence>
<evidence type="ECO:0000313" key="12">
    <source>
        <dbReference type="EMBL" id="AXE38639.1"/>
    </source>
</evidence>
<dbReference type="InterPro" id="IPR049734">
    <property type="entry name" value="NudC-like_C"/>
</dbReference>
<reference evidence="12 13" key="1">
    <citation type="submission" date="2017-12" db="EMBL/GenBank/DDBJ databases">
        <title>The whole genome sequence of the Acidipropionibacterium virtanenii sp. nov. type strain JS278.</title>
        <authorList>
            <person name="Laine P."/>
            <person name="Deptula P."/>
            <person name="Varmanen P."/>
            <person name="Auvinen P."/>
        </authorList>
    </citation>
    <scope>NUCLEOTIDE SEQUENCE [LARGE SCALE GENOMIC DNA]</scope>
    <source>
        <strain evidence="12 13">JS278</strain>
    </source>
</reference>
<evidence type="ECO:0000256" key="9">
    <source>
        <dbReference type="ARBA" id="ARBA00023679"/>
    </source>
</evidence>
<comment type="cofactor">
    <cofactor evidence="2">
        <name>Zn(2+)</name>
        <dbReference type="ChEBI" id="CHEBI:29105"/>
    </cofactor>
</comment>
<proteinExistence type="inferred from homology"/>
<protein>
    <recommendedName>
        <fullName evidence="4">NAD(+) diphosphatase</fullName>
        <ecNumber evidence="4">3.6.1.22</ecNumber>
    </recommendedName>
</protein>
<comment type="cofactor">
    <cofactor evidence="1">
        <name>Mg(2+)</name>
        <dbReference type="ChEBI" id="CHEBI:18420"/>
    </cofactor>
</comment>
<sequence length="314" mass="33781">MRQDTSTLIGEPVIDRCHMDRDDPSANAARWTDPGARLLRIGRHGEAALAGDLSRLATESPAGRRDPQRQLLIGEVAGRPWFVTRADPVPGPGRRVAPLRQSDLPPAEREIVWAGLAALNWHESAPLCPRCHGVTEASQGGLSRICTACAAVVFPRTDPAVISAVLDDRDRIVLARQPSWEPGRVSVLAGFVEAGEAAEHALVREVGEETSLRVTAARYISSQPWPFPRSLMLGYVARAEGDIALSDHELAEAAHYSRDQVRDLTTAGTLILPAPMSIARSLVDGWLADRLPAPESGADLSTPLGPEIPDPSQP</sequence>
<dbReference type="SUPFAM" id="SSF55811">
    <property type="entry name" value="Nudix"/>
    <property type="match status" value="1"/>
</dbReference>
<gene>
    <name evidence="12" type="primary">nudC_2</name>
    <name evidence="12" type="ORF">JS278_01472</name>
</gene>
<evidence type="ECO:0000256" key="7">
    <source>
        <dbReference type="ARBA" id="ARBA00022842"/>
    </source>
</evidence>
<feature type="domain" description="Nudix hydrolase" evidence="11">
    <location>
        <begin position="155"/>
        <end position="278"/>
    </location>
</feature>
<evidence type="ECO:0000256" key="10">
    <source>
        <dbReference type="SAM" id="MobiDB-lite"/>
    </source>
</evidence>
<dbReference type="KEGG" id="acij:JS278_01472"/>